<evidence type="ECO:0000313" key="2">
    <source>
        <dbReference type="EMBL" id="BBH92132.1"/>
    </source>
</evidence>
<dbReference type="InterPro" id="IPR038693">
    <property type="entry name" value="PaaB_sf"/>
</dbReference>
<dbReference type="Gene3D" id="3.10.20.520">
    <property type="entry name" value="Phenylacetic acid degradation B"/>
    <property type="match status" value="1"/>
</dbReference>
<dbReference type="InterPro" id="IPR009359">
    <property type="entry name" value="PaaB"/>
</dbReference>
<accession>A0A455SZ20</accession>
<name>A0A455SZ20_9CHLR</name>
<evidence type="ECO:0008006" key="3">
    <source>
        <dbReference type="Google" id="ProtNLM"/>
    </source>
</evidence>
<dbReference type="EMBL" id="AP019377">
    <property type="protein sequence ID" value="BBH92132.1"/>
    <property type="molecule type" value="Genomic_DNA"/>
</dbReference>
<reference evidence="2" key="1">
    <citation type="submission" date="2018-12" db="EMBL/GenBank/DDBJ databases">
        <title>Novel natural products biosynthetic potential of the class Ktedonobacteria.</title>
        <authorList>
            <person name="Zheng Y."/>
            <person name="Saitou A."/>
            <person name="Wang C.M."/>
            <person name="Toyoda A."/>
            <person name="Minakuchi Y."/>
            <person name="Sekiguchi Y."/>
            <person name="Ueda K."/>
            <person name="Takano H."/>
            <person name="Sakai Y."/>
            <person name="Yokota A."/>
            <person name="Yabe S."/>
        </authorList>
    </citation>
    <scope>NUCLEOTIDE SEQUENCE</scope>
    <source>
        <strain evidence="2">A3-2</strain>
    </source>
</reference>
<dbReference type="Pfam" id="PF06243">
    <property type="entry name" value="PaaB"/>
    <property type="match status" value="1"/>
</dbReference>
<organism evidence="2">
    <name type="scientific">Thermogemmatispora argillosa</name>
    <dbReference type="NCBI Taxonomy" id="2045280"/>
    <lineage>
        <taxon>Bacteria</taxon>
        <taxon>Bacillati</taxon>
        <taxon>Chloroflexota</taxon>
        <taxon>Ktedonobacteria</taxon>
        <taxon>Thermogemmatisporales</taxon>
        <taxon>Thermogemmatisporaceae</taxon>
        <taxon>Thermogemmatispora</taxon>
    </lineage>
</organism>
<gene>
    <name evidence="2" type="ORF">KTA_03310</name>
</gene>
<proteinExistence type="predicted"/>
<dbReference type="AlphaFoldDB" id="A0A455SZ20"/>
<protein>
    <recommendedName>
        <fullName evidence="3">Phenylacetic acid degradation protein PaaB/phenylacetate-CoA oxygenase, PaaH subunit</fullName>
    </recommendedName>
</protein>
<sequence>MSNQVFEVFVILKRGDPATHVGSVVAPDPVLALHEAKETYVRRTECVSLWVVPRSAITAFAPEDEILFQAARTRDYRQAGYFTRHERQPVRPAPEPDGQSGETLAVSHGGAVS</sequence>
<feature type="region of interest" description="Disordered" evidence="1">
    <location>
        <begin position="81"/>
        <end position="113"/>
    </location>
</feature>
<evidence type="ECO:0000256" key="1">
    <source>
        <dbReference type="SAM" id="MobiDB-lite"/>
    </source>
</evidence>